<keyword evidence="7" id="KW-1185">Reference proteome</keyword>
<keyword evidence="4" id="KW-1133">Transmembrane helix</keyword>
<feature type="domain" description="Glycoside-hydrolase family GH114 TIM-barrel" evidence="5">
    <location>
        <begin position="85"/>
        <end position="318"/>
    </location>
</feature>
<evidence type="ECO:0000259" key="5">
    <source>
        <dbReference type="Pfam" id="PF03537"/>
    </source>
</evidence>
<evidence type="ECO:0000256" key="2">
    <source>
        <dbReference type="ARBA" id="ARBA00012755"/>
    </source>
</evidence>
<dbReference type="EMBL" id="JAVRRD010000005">
    <property type="protein sequence ID" value="KAK5058783.1"/>
    <property type="molecule type" value="Genomic_DNA"/>
</dbReference>
<evidence type="ECO:0000313" key="7">
    <source>
        <dbReference type="Proteomes" id="UP001358417"/>
    </source>
</evidence>
<sequence>MKLGMQTGEKPGHGFRLRRKLVVSGVGLLAIAIALGVGLGVGLNNKHSDNDTTNDNLPSATTGSGISDVNGTTSNDLWRPEAGTTWNYQLKVPLNNSANQGFQVWDIDLFDNEVEIISGLQQNGSRVICYFSAGSYEDWRSDKGSFSESDLGSPLDGWPGERWINVSSPAIRQIMVKRLDMAENKGCDGVDPDNVDGYDNDNGLHLTEGDAIAYMNFLTTEAHSRSLSIGLKNSGAIIPAVINSTEWSVNEQCLQYNECETYAGFISANKPVFHVEYPKGDTTSDDEDISTTERTKICEDTSARGFSTVIKNIDLDAWTELC</sequence>
<dbReference type="PANTHER" id="PTHR35273:SF2">
    <property type="entry name" value="ALPHA-GALACTOSIDASE"/>
    <property type="match status" value="1"/>
</dbReference>
<dbReference type="InterPro" id="IPR004352">
    <property type="entry name" value="GH114_TIM-barrel"/>
</dbReference>
<dbReference type="Pfam" id="PF03537">
    <property type="entry name" value="Glyco_hydro_114"/>
    <property type="match status" value="1"/>
</dbReference>
<dbReference type="InterPro" id="IPR013785">
    <property type="entry name" value="Aldolase_TIM"/>
</dbReference>
<gene>
    <name evidence="6" type="ORF">LTR84_011047</name>
</gene>
<dbReference type="SUPFAM" id="SSF51445">
    <property type="entry name" value="(Trans)glycosidases"/>
    <property type="match status" value="1"/>
</dbReference>
<comment type="catalytic activity">
    <reaction evidence="1">
        <text>Hydrolysis of terminal, non-reducing alpha-D-galactose residues in alpha-D-galactosides, including galactose oligosaccharides, galactomannans and galactolipids.</text>
        <dbReference type="EC" id="3.2.1.22"/>
    </reaction>
</comment>
<dbReference type="InterPro" id="IPR017853">
    <property type="entry name" value="GH"/>
</dbReference>
<dbReference type="EC" id="3.2.1.22" evidence="2"/>
<accession>A0AAV9NKL7</accession>
<dbReference type="GO" id="GO:0004557">
    <property type="term" value="F:alpha-galactosidase activity"/>
    <property type="evidence" value="ECO:0007669"/>
    <property type="project" value="UniProtKB-EC"/>
</dbReference>
<evidence type="ECO:0000256" key="1">
    <source>
        <dbReference type="ARBA" id="ARBA00001255"/>
    </source>
</evidence>
<evidence type="ECO:0000313" key="6">
    <source>
        <dbReference type="EMBL" id="KAK5058783.1"/>
    </source>
</evidence>
<feature type="region of interest" description="Disordered" evidence="3">
    <location>
        <begin position="50"/>
        <end position="78"/>
    </location>
</feature>
<feature type="transmembrane region" description="Helical" evidence="4">
    <location>
        <begin position="21"/>
        <end position="43"/>
    </location>
</feature>
<dbReference type="Gene3D" id="3.20.20.70">
    <property type="entry name" value="Aldolase class I"/>
    <property type="match status" value="1"/>
</dbReference>
<keyword evidence="4" id="KW-0812">Transmembrane</keyword>
<dbReference type="Proteomes" id="UP001358417">
    <property type="component" value="Unassembled WGS sequence"/>
</dbReference>
<comment type="caution">
    <text evidence="6">The sequence shown here is derived from an EMBL/GenBank/DDBJ whole genome shotgun (WGS) entry which is preliminary data.</text>
</comment>
<dbReference type="RefSeq" id="XP_064709306.1">
    <property type="nucleotide sequence ID" value="XM_064854580.1"/>
</dbReference>
<keyword evidence="4" id="KW-0472">Membrane</keyword>
<dbReference type="GeneID" id="89979201"/>
<proteinExistence type="predicted"/>
<evidence type="ECO:0000256" key="3">
    <source>
        <dbReference type="SAM" id="MobiDB-lite"/>
    </source>
</evidence>
<dbReference type="PANTHER" id="PTHR35273">
    <property type="entry name" value="ALPHA-1,4 POLYGALACTOSAMINIDASE, PUTATIVE (AFU_ORTHOLOGUE AFUA_3G07890)-RELATED"/>
    <property type="match status" value="1"/>
</dbReference>
<evidence type="ECO:0000256" key="4">
    <source>
        <dbReference type="SAM" id="Phobius"/>
    </source>
</evidence>
<reference evidence="6 7" key="1">
    <citation type="submission" date="2023-08" db="EMBL/GenBank/DDBJ databases">
        <title>Black Yeasts Isolated from many extreme environments.</title>
        <authorList>
            <person name="Coleine C."/>
            <person name="Stajich J.E."/>
            <person name="Selbmann L."/>
        </authorList>
    </citation>
    <scope>NUCLEOTIDE SEQUENCE [LARGE SCALE GENOMIC DNA]</scope>
    <source>
        <strain evidence="6 7">CCFEE 5792</strain>
    </source>
</reference>
<feature type="compositionally biased region" description="Polar residues" evidence="3">
    <location>
        <begin position="51"/>
        <end position="76"/>
    </location>
</feature>
<name>A0AAV9NKL7_9EURO</name>
<protein>
    <recommendedName>
        <fullName evidence="2">alpha-galactosidase</fullName>
        <ecNumber evidence="2">3.2.1.22</ecNumber>
    </recommendedName>
</protein>
<organism evidence="6 7">
    <name type="scientific">Exophiala bonariae</name>
    <dbReference type="NCBI Taxonomy" id="1690606"/>
    <lineage>
        <taxon>Eukaryota</taxon>
        <taxon>Fungi</taxon>
        <taxon>Dikarya</taxon>
        <taxon>Ascomycota</taxon>
        <taxon>Pezizomycotina</taxon>
        <taxon>Eurotiomycetes</taxon>
        <taxon>Chaetothyriomycetidae</taxon>
        <taxon>Chaetothyriales</taxon>
        <taxon>Herpotrichiellaceae</taxon>
        <taxon>Exophiala</taxon>
    </lineage>
</organism>
<dbReference type="AlphaFoldDB" id="A0AAV9NKL7"/>